<gene>
    <name evidence="6" type="ORF">H8702_11000</name>
</gene>
<keyword evidence="1" id="KW-0678">Repressor</keyword>
<evidence type="ECO:0000256" key="2">
    <source>
        <dbReference type="ARBA" id="ARBA00023015"/>
    </source>
</evidence>
<dbReference type="EMBL" id="JACRTL010000007">
    <property type="protein sequence ID" value="MBC8611618.1"/>
    <property type="molecule type" value="Genomic_DNA"/>
</dbReference>
<proteinExistence type="predicted"/>
<keyword evidence="3 6" id="KW-0238">DNA-binding</keyword>
<dbReference type="InterPro" id="IPR046335">
    <property type="entry name" value="LacI/GalR-like_sensor"/>
</dbReference>
<dbReference type="RefSeq" id="WP_093989767.1">
    <property type="nucleotide sequence ID" value="NZ_FYDD01000004.1"/>
</dbReference>
<dbReference type="SMART" id="SM00354">
    <property type="entry name" value="HTH_LACI"/>
    <property type="match status" value="1"/>
</dbReference>
<dbReference type="Pfam" id="PF00356">
    <property type="entry name" value="LacI"/>
    <property type="match status" value="1"/>
</dbReference>
<dbReference type="InterPro" id="IPR000843">
    <property type="entry name" value="HTH_LacI"/>
</dbReference>
<evidence type="ECO:0000256" key="3">
    <source>
        <dbReference type="ARBA" id="ARBA00023125"/>
    </source>
</evidence>
<dbReference type="Gene3D" id="3.40.50.2300">
    <property type="match status" value="2"/>
</dbReference>
<organism evidence="6 7">
    <name type="scientific">Massiliimalia timonensis</name>
    <dbReference type="NCBI Taxonomy" id="1987501"/>
    <lineage>
        <taxon>Bacteria</taxon>
        <taxon>Bacillati</taxon>
        <taxon>Bacillota</taxon>
        <taxon>Clostridia</taxon>
        <taxon>Eubacteriales</taxon>
        <taxon>Oscillospiraceae</taxon>
        <taxon>Massiliimalia</taxon>
    </lineage>
</organism>
<dbReference type="GO" id="GO:0003700">
    <property type="term" value="F:DNA-binding transcription factor activity"/>
    <property type="evidence" value="ECO:0007669"/>
    <property type="project" value="TreeGrafter"/>
</dbReference>
<dbReference type="CDD" id="cd01392">
    <property type="entry name" value="HTH_LacI"/>
    <property type="match status" value="1"/>
</dbReference>
<keyword evidence="7" id="KW-1185">Reference proteome</keyword>
<name>A0A8J6PEZ8_9FIRM</name>
<dbReference type="AlphaFoldDB" id="A0A8J6PEZ8"/>
<evidence type="ECO:0000313" key="7">
    <source>
        <dbReference type="Proteomes" id="UP000632659"/>
    </source>
</evidence>
<dbReference type="GO" id="GO:0000976">
    <property type="term" value="F:transcription cis-regulatory region binding"/>
    <property type="evidence" value="ECO:0007669"/>
    <property type="project" value="TreeGrafter"/>
</dbReference>
<evidence type="ECO:0000259" key="5">
    <source>
        <dbReference type="PROSITE" id="PS50932"/>
    </source>
</evidence>
<protein>
    <submittedName>
        <fullName evidence="6">LacI family DNA-binding transcriptional regulator</fullName>
    </submittedName>
</protein>
<comment type="caution">
    <text evidence="6">The sequence shown here is derived from an EMBL/GenBank/DDBJ whole genome shotgun (WGS) entry which is preliminary data.</text>
</comment>
<dbReference type="PANTHER" id="PTHR30146:SF148">
    <property type="entry name" value="HTH-TYPE TRANSCRIPTIONAL REPRESSOR PURR-RELATED"/>
    <property type="match status" value="1"/>
</dbReference>
<dbReference type="Gene3D" id="1.10.260.40">
    <property type="entry name" value="lambda repressor-like DNA-binding domains"/>
    <property type="match status" value="1"/>
</dbReference>
<evidence type="ECO:0000256" key="4">
    <source>
        <dbReference type="ARBA" id="ARBA00023163"/>
    </source>
</evidence>
<evidence type="ECO:0000313" key="6">
    <source>
        <dbReference type="EMBL" id="MBC8611618.1"/>
    </source>
</evidence>
<dbReference type="OrthoDB" id="43195at2"/>
<feature type="domain" description="HTH lacI-type" evidence="5">
    <location>
        <begin position="9"/>
        <end position="63"/>
    </location>
</feature>
<keyword evidence="2" id="KW-0805">Transcription regulation</keyword>
<accession>A0A8J6PEZ8</accession>
<dbReference type="InterPro" id="IPR010982">
    <property type="entry name" value="Lambda_DNA-bd_dom_sf"/>
</dbReference>
<dbReference type="PROSITE" id="PS50932">
    <property type="entry name" value="HTH_LACI_2"/>
    <property type="match status" value="1"/>
</dbReference>
<dbReference type="Pfam" id="PF13377">
    <property type="entry name" value="Peripla_BP_3"/>
    <property type="match status" value="1"/>
</dbReference>
<sequence>MKKSVNKTITIRDIALSCQVSPSTVSNILSGKRQVNSAAGKKVLAYAEKIGYQKIHQQRFKKAIHLILFRKHKLILCDTPVFSALVTALDNCCKAQGYALSLSYIDALTLGEKATQKTISQIISDPTTPILLLATEMSEQDFHLFENAKAPIMVIGNLLPKVPFNIIDTDNFEAGRIAVQHLIDKGHTHIGIISSSVPFDSAKKRKQGALYALQEHDFPIKAEDILYLSPFAEETSDNMTQVIQNRKEQFPTAFFAINDYLALGAMHALIQHGFSIPKDISLIGMDNMPFDCLVSPKLSTIEAPIEETARQAVLRLIALTQETEQYIMKSYMGVKLVERDSVLDLNTCK</sequence>
<evidence type="ECO:0000256" key="1">
    <source>
        <dbReference type="ARBA" id="ARBA00022491"/>
    </source>
</evidence>
<dbReference type="SUPFAM" id="SSF53822">
    <property type="entry name" value="Periplasmic binding protein-like I"/>
    <property type="match status" value="1"/>
</dbReference>
<dbReference type="PANTHER" id="PTHR30146">
    <property type="entry name" value="LACI-RELATED TRANSCRIPTIONAL REPRESSOR"/>
    <property type="match status" value="1"/>
</dbReference>
<keyword evidence="4" id="KW-0804">Transcription</keyword>
<dbReference type="InterPro" id="IPR028082">
    <property type="entry name" value="Peripla_BP_I"/>
</dbReference>
<reference evidence="6" key="1">
    <citation type="submission" date="2020-08" db="EMBL/GenBank/DDBJ databases">
        <title>Genome public.</title>
        <authorList>
            <person name="Liu C."/>
            <person name="Sun Q."/>
        </authorList>
    </citation>
    <scope>NUCLEOTIDE SEQUENCE</scope>
    <source>
        <strain evidence="6">NSJ-15</strain>
    </source>
</reference>
<dbReference type="Proteomes" id="UP000632659">
    <property type="component" value="Unassembled WGS sequence"/>
</dbReference>
<dbReference type="SUPFAM" id="SSF47413">
    <property type="entry name" value="lambda repressor-like DNA-binding domains"/>
    <property type="match status" value="1"/>
</dbReference>